<evidence type="ECO:0000256" key="1">
    <source>
        <dbReference type="SAM" id="MobiDB-lite"/>
    </source>
</evidence>
<feature type="region of interest" description="Disordered" evidence="1">
    <location>
        <begin position="1"/>
        <end position="41"/>
    </location>
</feature>
<reference evidence="2 3" key="1">
    <citation type="submission" date="2019-08" db="EMBL/GenBank/DDBJ databases">
        <title>In-depth cultivation of the pig gut microbiome towards novel bacterial diversity and tailored functional studies.</title>
        <authorList>
            <person name="Wylensek D."/>
            <person name="Hitch T.C.A."/>
            <person name="Clavel T."/>
        </authorList>
    </citation>
    <scope>NUCLEOTIDE SEQUENCE [LARGE SCALE GENOMIC DNA]</scope>
    <source>
        <strain evidence="2 3">Oil+RF-744-WCA-WT-11</strain>
    </source>
</reference>
<sequence length="181" mass="20562">MANLENLMPIQEVNSRRTREQHSADSRKAGKASGEARRRKRDMAETIKFLMDLPVGTNQKALKEAMTRFGIPENEQTQRTAAAFNMMLEVSKGNVQAFRALNEVEERREDSKFRNKQFNYQKQRDREMAQAETGKSSLADRIIGAYAQHEDPEGQEDQEKPDSQTESQPDGDGGGDDEHSE</sequence>
<gene>
    <name evidence="2" type="ORF">FYJ35_01040</name>
</gene>
<feature type="compositionally biased region" description="Basic and acidic residues" evidence="1">
    <location>
        <begin position="148"/>
        <end position="163"/>
    </location>
</feature>
<dbReference type="Proteomes" id="UP000481852">
    <property type="component" value="Unassembled WGS sequence"/>
</dbReference>
<feature type="compositionally biased region" description="Basic and acidic residues" evidence="1">
    <location>
        <begin position="14"/>
        <end position="28"/>
    </location>
</feature>
<dbReference type="RefSeq" id="WP_154521862.1">
    <property type="nucleotide sequence ID" value="NZ_VULZ01000001.1"/>
</dbReference>
<evidence type="ECO:0000313" key="3">
    <source>
        <dbReference type="Proteomes" id="UP000481852"/>
    </source>
</evidence>
<evidence type="ECO:0000313" key="2">
    <source>
        <dbReference type="EMBL" id="MSS13647.1"/>
    </source>
</evidence>
<comment type="caution">
    <text evidence="2">The sequence shown here is derived from an EMBL/GenBank/DDBJ whole genome shotgun (WGS) entry which is preliminary data.</text>
</comment>
<dbReference type="EMBL" id="VULZ01000001">
    <property type="protein sequence ID" value="MSS13647.1"/>
    <property type="molecule type" value="Genomic_DNA"/>
</dbReference>
<keyword evidence="3" id="KW-1185">Reference proteome</keyword>
<feature type="region of interest" description="Disordered" evidence="1">
    <location>
        <begin position="110"/>
        <end position="181"/>
    </location>
</feature>
<proteinExistence type="predicted"/>
<accession>A0A6L5X2E0</accession>
<protein>
    <submittedName>
        <fullName evidence="2">Uncharacterized protein</fullName>
    </submittedName>
</protein>
<name>A0A6L5X2E0_9FIRM</name>
<organism evidence="2 3">
    <name type="scientific">Porcincola intestinalis</name>
    <dbReference type="NCBI Taxonomy" id="2606632"/>
    <lineage>
        <taxon>Bacteria</taxon>
        <taxon>Bacillati</taxon>
        <taxon>Bacillota</taxon>
        <taxon>Clostridia</taxon>
        <taxon>Lachnospirales</taxon>
        <taxon>Lachnospiraceae</taxon>
        <taxon>Porcincola</taxon>
    </lineage>
</organism>
<dbReference type="AlphaFoldDB" id="A0A6L5X2E0"/>